<accession>A0A2S6ICB6</accession>
<dbReference type="PROSITE" id="PS51296">
    <property type="entry name" value="RIESKE"/>
    <property type="match status" value="1"/>
</dbReference>
<evidence type="ECO:0000256" key="3">
    <source>
        <dbReference type="ARBA" id="ARBA00022714"/>
    </source>
</evidence>
<feature type="region of interest" description="Disordered" evidence="10">
    <location>
        <begin position="1"/>
        <end position="35"/>
    </location>
</feature>
<keyword evidence="4" id="KW-0479">Metal-binding</keyword>
<keyword evidence="7" id="KW-1015">Disulfide bond</keyword>
<dbReference type="Pfam" id="PF00355">
    <property type="entry name" value="Rieske"/>
    <property type="match status" value="1"/>
</dbReference>
<reference evidence="12 13" key="1">
    <citation type="submission" date="2018-02" db="EMBL/GenBank/DDBJ databases">
        <title>Genomic Encyclopedia of Archaeal and Bacterial Type Strains, Phase II (KMG-II): from individual species to whole genera.</title>
        <authorList>
            <person name="Goeker M."/>
        </authorList>
    </citation>
    <scope>NUCLEOTIDE SEQUENCE [LARGE SCALE GENOMIC DNA]</scope>
    <source>
        <strain evidence="12 13">DSM 22857</strain>
    </source>
</reference>
<dbReference type="InterPro" id="IPR005805">
    <property type="entry name" value="Rieske_Fe-S_prot_C"/>
</dbReference>
<comment type="cofactor">
    <cofactor evidence="9">
        <name>[2Fe-2S] cluster</name>
        <dbReference type="ChEBI" id="CHEBI:190135"/>
    </cofactor>
</comment>
<comment type="caution">
    <text evidence="12">The sequence shown here is derived from an EMBL/GenBank/DDBJ whole genome shotgun (WGS) entry which is preliminary data.</text>
</comment>
<evidence type="ECO:0000313" key="13">
    <source>
        <dbReference type="Proteomes" id="UP000239485"/>
    </source>
</evidence>
<dbReference type="PANTHER" id="PTHR10134">
    <property type="entry name" value="CYTOCHROME B-C1 COMPLEX SUBUNIT RIESKE, MITOCHONDRIAL"/>
    <property type="match status" value="1"/>
</dbReference>
<dbReference type="OrthoDB" id="25106at2"/>
<evidence type="ECO:0000256" key="8">
    <source>
        <dbReference type="ARBA" id="ARBA00029586"/>
    </source>
</evidence>
<name>A0A2S6ICB6_9ACTN</name>
<dbReference type="GO" id="GO:0016020">
    <property type="term" value="C:membrane"/>
    <property type="evidence" value="ECO:0007669"/>
    <property type="project" value="InterPro"/>
</dbReference>
<evidence type="ECO:0000256" key="6">
    <source>
        <dbReference type="ARBA" id="ARBA00023014"/>
    </source>
</evidence>
<evidence type="ECO:0000256" key="9">
    <source>
        <dbReference type="ARBA" id="ARBA00034078"/>
    </source>
</evidence>
<feature type="region of interest" description="Disordered" evidence="10">
    <location>
        <begin position="54"/>
        <end position="111"/>
    </location>
</feature>
<keyword evidence="13" id="KW-1185">Reference proteome</keyword>
<dbReference type="CDD" id="cd03467">
    <property type="entry name" value="Rieske"/>
    <property type="match status" value="1"/>
</dbReference>
<keyword evidence="3" id="KW-0001">2Fe-2S</keyword>
<dbReference type="InterPro" id="IPR036922">
    <property type="entry name" value="Rieske_2Fe-2S_sf"/>
</dbReference>
<dbReference type="InterPro" id="IPR014349">
    <property type="entry name" value="Rieske_Fe-S_prot"/>
</dbReference>
<evidence type="ECO:0000256" key="10">
    <source>
        <dbReference type="SAM" id="MobiDB-lite"/>
    </source>
</evidence>
<dbReference type="GO" id="GO:0016705">
    <property type="term" value="F:oxidoreductase activity, acting on paired donors, with incorporation or reduction of molecular oxygen"/>
    <property type="evidence" value="ECO:0007669"/>
    <property type="project" value="UniProtKB-ARBA"/>
</dbReference>
<dbReference type="GO" id="GO:0051537">
    <property type="term" value="F:2 iron, 2 sulfur cluster binding"/>
    <property type="evidence" value="ECO:0007669"/>
    <property type="project" value="UniProtKB-KW"/>
</dbReference>
<evidence type="ECO:0000259" key="11">
    <source>
        <dbReference type="PROSITE" id="PS51296"/>
    </source>
</evidence>
<sequence length="208" mass="20115">MDDDARTGQDAAAPGAGTGREFHAHGCGEDGGSAAGRLSRRCALTAGGVLALAACGGGESAPTGTGSPSATSGGSEPAPDSGSTAEPEPEPEAEGSGEGAEPEPGAAAPDGEGLVRLSEVPVGSAVPAQAADGRGIVIAQPRPGVVVAYDAECTHKGCSVLVVEDEFVCPCHDSRFAVATGEVLAGPAPTPLVRVPVRVEGGVVVEGA</sequence>
<evidence type="ECO:0000256" key="2">
    <source>
        <dbReference type="ARBA" id="ARBA00015816"/>
    </source>
</evidence>
<evidence type="ECO:0000256" key="5">
    <source>
        <dbReference type="ARBA" id="ARBA00023004"/>
    </source>
</evidence>
<feature type="compositionally biased region" description="Low complexity" evidence="10">
    <location>
        <begin position="102"/>
        <end position="111"/>
    </location>
</feature>
<proteinExistence type="predicted"/>
<evidence type="ECO:0000256" key="4">
    <source>
        <dbReference type="ARBA" id="ARBA00022723"/>
    </source>
</evidence>
<dbReference type="InterPro" id="IPR017941">
    <property type="entry name" value="Rieske_2Fe-2S"/>
</dbReference>
<gene>
    <name evidence="12" type="ORF">CLV92_12125</name>
</gene>
<evidence type="ECO:0000313" key="12">
    <source>
        <dbReference type="EMBL" id="PPK90895.1"/>
    </source>
</evidence>
<keyword evidence="6" id="KW-0411">Iron-sulfur</keyword>
<comment type="function">
    <text evidence="1">Iron-sulfur subunit of the cytochrome bc1 complex, an essential component of the respiratory electron transport chain required for ATP synthesis. The bc1 complex catalyzes the oxidation of menaquinol and the reduction of cytochrome c in the respiratory chain. The bc1 complex operates through a Q-cycle mechanism that couples electron transfer to generation of the proton gradient that drives ATP synthesis.</text>
</comment>
<dbReference type="EMBL" id="PTJD01000021">
    <property type="protein sequence ID" value="PPK90895.1"/>
    <property type="molecule type" value="Genomic_DNA"/>
</dbReference>
<dbReference type="Gene3D" id="2.102.10.10">
    <property type="entry name" value="Rieske [2Fe-2S] iron-sulphur domain"/>
    <property type="match status" value="1"/>
</dbReference>
<dbReference type="AlphaFoldDB" id="A0A2S6ICB6"/>
<dbReference type="RefSeq" id="WP_104435679.1">
    <property type="nucleotide sequence ID" value="NZ_PTJD01000021.1"/>
</dbReference>
<dbReference type="SUPFAM" id="SSF50022">
    <property type="entry name" value="ISP domain"/>
    <property type="match status" value="1"/>
</dbReference>
<evidence type="ECO:0000256" key="7">
    <source>
        <dbReference type="ARBA" id="ARBA00023157"/>
    </source>
</evidence>
<feature type="domain" description="Rieske" evidence="11">
    <location>
        <begin position="112"/>
        <end position="206"/>
    </location>
</feature>
<dbReference type="Proteomes" id="UP000239485">
    <property type="component" value="Unassembled WGS sequence"/>
</dbReference>
<dbReference type="PRINTS" id="PR00162">
    <property type="entry name" value="RIESKE"/>
</dbReference>
<dbReference type="GO" id="GO:0004497">
    <property type="term" value="F:monooxygenase activity"/>
    <property type="evidence" value="ECO:0007669"/>
    <property type="project" value="UniProtKB-ARBA"/>
</dbReference>
<keyword evidence="5" id="KW-0408">Iron</keyword>
<protein>
    <recommendedName>
        <fullName evidence="2">Cytochrome bc1 complex Rieske iron-sulfur subunit</fullName>
    </recommendedName>
    <alternativeName>
        <fullName evidence="8">Cytochrome bc1 reductase complex subunit QcrA</fullName>
    </alternativeName>
</protein>
<evidence type="ECO:0000256" key="1">
    <source>
        <dbReference type="ARBA" id="ARBA00002494"/>
    </source>
</evidence>
<organism evidence="12 13">
    <name type="scientific">Kineococcus xinjiangensis</name>
    <dbReference type="NCBI Taxonomy" id="512762"/>
    <lineage>
        <taxon>Bacteria</taxon>
        <taxon>Bacillati</taxon>
        <taxon>Actinomycetota</taxon>
        <taxon>Actinomycetes</taxon>
        <taxon>Kineosporiales</taxon>
        <taxon>Kineosporiaceae</taxon>
        <taxon>Kineococcus</taxon>
    </lineage>
</organism>
<feature type="compositionally biased region" description="Low complexity" evidence="10">
    <location>
        <begin position="54"/>
        <end position="79"/>
    </location>
</feature>
<dbReference type="GO" id="GO:0046872">
    <property type="term" value="F:metal ion binding"/>
    <property type="evidence" value="ECO:0007669"/>
    <property type="project" value="UniProtKB-KW"/>
</dbReference>